<evidence type="ECO:0000313" key="4">
    <source>
        <dbReference type="EMBL" id="GAL16600.1"/>
    </source>
</evidence>
<comment type="similarity">
    <text evidence="1">Belongs to the NAD(P)H dehydrogenase (quinone) family.</text>
</comment>
<gene>
    <name evidence="4" type="ORF">JCM19235_5149</name>
</gene>
<keyword evidence="5" id="KW-1185">Reference proteome</keyword>
<protein>
    <submittedName>
        <fullName evidence="4">NAD(P)H oxidoreductase YRKL</fullName>
    </submittedName>
</protein>
<sequence>MNVLIVYWHPEPNSFNGAMFHRAIESFETAGHEVKTSDLHEMNFNPVSGRHNFSDVNDAEFFKQQLEEMHASETGTFSSEIEAEIQKLEWSDLVIFQFPLWWFGMPAMLKGWVDRVFAMGRVYGGGRFYENGVFKGKKAMLSVTMGGPQDLYVKDGWNGDLDAILRPIHRGVFEFTGFSVLEPQKVFGPARMSQEERSDELERYGQRLAAIFDESPIDVGHY</sequence>
<dbReference type="Pfam" id="PF02525">
    <property type="entry name" value="Flavodoxin_2"/>
    <property type="match status" value="1"/>
</dbReference>
<dbReference type="Proteomes" id="UP000029228">
    <property type="component" value="Unassembled WGS sequence"/>
</dbReference>
<organism evidence="4 5">
    <name type="scientific">Vibrio maritimus</name>
    <dbReference type="NCBI Taxonomy" id="990268"/>
    <lineage>
        <taxon>Bacteria</taxon>
        <taxon>Pseudomonadati</taxon>
        <taxon>Pseudomonadota</taxon>
        <taxon>Gammaproteobacteria</taxon>
        <taxon>Vibrionales</taxon>
        <taxon>Vibrionaceae</taxon>
        <taxon>Vibrio</taxon>
    </lineage>
</organism>
<dbReference type="GO" id="GO:0003955">
    <property type="term" value="F:NAD(P)H dehydrogenase (quinone) activity"/>
    <property type="evidence" value="ECO:0007669"/>
    <property type="project" value="TreeGrafter"/>
</dbReference>
<dbReference type="STRING" id="990268.JCM19235_5149"/>
<evidence type="ECO:0000256" key="1">
    <source>
        <dbReference type="ARBA" id="ARBA00006252"/>
    </source>
</evidence>
<proteinExistence type="inferred from homology"/>
<dbReference type="GO" id="GO:0005829">
    <property type="term" value="C:cytosol"/>
    <property type="evidence" value="ECO:0007669"/>
    <property type="project" value="TreeGrafter"/>
</dbReference>
<dbReference type="Gene3D" id="3.40.50.360">
    <property type="match status" value="1"/>
</dbReference>
<name>A0A090RMG0_9VIBR</name>
<accession>A0A090RMG0</accession>
<feature type="domain" description="Flavodoxin-like fold" evidence="3">
    <location>
        <begin position="1"/>
        <end position="208"/>
    </location>
</feature>
<dbReference type="OrthoDB" id="9798454at2"/>
<dbReference type="PANTHER" id="PTHR10204:SF34">
    <property type="entry name" value="NAD(P)H DEHYDROGENASE [QUINONE] 1 ISOFORM 1"/>
    <property type="match status" value="1"/>
</dbReference>
<dbReference type="InterPro" id="IPR003680">
    <property type="entry name" value="Flavodoxin_fold"/>
</dbReference>
<evidence type="ECO:0000259" key="3">
    <source>
        <dbReference type="Pfam" id="PF02525"/>
    </source>
</evidence>
<dbReference type="SUPFAM" id="SSF52218">
    <property type="entry name" value="Flavoproteins"/>
    <property type="match status" value="1"/>
</dbReference>
<evidence type="ECO:0000313" key="5">
    <source>
        <dbReference type="Proteomes" id="UP000029228"/>
    </source>
</evidence>
<dbReference type="InterPro" id="IPR029039">
    <property type="entry name" value="Flavoprotein-like_sf"/>
</dbReference>
<dbReference type="InterPro" id="IPR051545">
    <property type="entry name" value="NAD(P)H_dehydrogenase_qn"/>
</dbReference>
<keyword evidence="2" id="KW-0560">Oxidoreductase</keyword>
<evidence type="ECO:0000256" key="2">
    <source>
        <dbReference type="ARBA" id="ARBA00023002"/>
    </source>
</evidence>
<reference evidence="4 5" key="1">
    <citation type="submission" date="2014-09" db="EMBL/GenBank/DDBJ databases">
        <title>Vibrio maritimus JCM 19235. (C45) whole genome shotgun sequence.</title>
        <authorList>
            <person name="Sawabe T."/>
            <person name="Meirelles P."/>
            <person name="Nakanishi M."/>
            <person name="Sayaka M."/>
            <person name="Hattori M."/>
            <person name="Ohkuma M."/>
        </authorList>
    </citation>
    <scope>NUCLEOTIDE SEQUENCE [LARGE SCALE GENOMIC DNA]</scope>
    <source>
        <strain evidence="5">JCM19235</strain>
    </source>
</reference>
<dbReference type="AlphaFoldDB" id="A0A090RMG0"/>
<comment type="caution">
    <text evidence="4">The sequence shown here is derived from an EMBL/GenBank/DDBJ whole genome shotgun (WGS) entry which is preliminary data.</text>
</comment>
<dbReference type="EMBL" id="BBMR01000001">
    <property type="protein sequence ID" value="GAL16600.1"/>
    <property type="molecule type" value="Genomic_DNA"/>
</dbReference>
<dbReference type="PANTHER" id="PTHR10204">
    <property type="entry name" value="NAD P H OXIDOREDUCTASE-RELATED"/>
    <property type="match status" value="1"/>
</dbReference>